<sequence>MADIAAWRSAELAVFLRLERQQTEHMVDITEHGPRPPRPPRPELRRDVIDDRDRRILRAHAAGDAMGEIGAVDDDERVRRGVGHGVGRLADQPQNLRQLLHHRGKSDD</sequence>
<feature type="region of interest" description="Disordered" evidence="1">
    <location>
        <begin position="24"/>
        <end position="47"/>
    </location>
</feature>
<feature type="compositionally biased region" description="Basic residues" evidence="1">
    <location>
        <begin position="99"/>
        <end position="108"/>
    </location>
</feature>
<proteinExistence type="predicted"/>
<accession>A0ABV4G178</accession>
<evidence type="ECO:0000256" key="1">
    <source>
        <dbReference type="SAM" id="MobiDB-lite"/>
    </source>
</evidence>
<evidence type="ECO:0000313" key="2">
    <source>
        <dbReference type="EMBL" id="MEY9457626.1"/>
    </source>
</evidence>
<comment type="caution">
    <text evidence="2">The sequence shown here is derived from an EMBL/GenBank/DDBJ whole genome shotgun (WGS) entry which is preliminary data.</text>
</comment>
<organism evidence="2 3">
    <name type="scientific">Bradyrhizobium ottawaense</name>
    <dbReference type="NCBI Taxonomy" id="931866"/>
    <lineage>
        <taxon>Bacteria</taxon>
        <taxon>Pseudomonadati</taxon>
        <taxon>Pseudomonadota</taxon>
        <taxon>Alphaproteobacteria</taxon>
        <taxon>Hyphomicrobiales</taxon>
        <taxon>Nitrobacteraceae</taxon>
        <taxon>Bradyrhizobium</taxon>
    </lineage>
</organism>
<reference evidence="2 3" key="1">
    <citation type="submission" date="2024-07" db="EMBL/GenBank/DDBJ databases">
        <title>Genomic Encyclopedia of Type Strains, Phase V (KMG-V): Genome sequencing to study the core and pangenomes of soil and plant-associated prokaryotes.</title>
        <authorList>
            <person name="Whitman W."/>
        </authorList>
    </citation>
    <scope>NUCLEOTIDE SEQUENCE [LARGE SCALE GENOMIC DNA]</scope>
    <source>
        <strain evidence="2 3">USDA 152</strain>
    </source>
</reference>
<name>A0ABV4G178_9BRAD</name>
<evidence type="ECO:0000313" key="3">
    <source>
        <dbReference type="Proteomes" id="UP001565369"/>
    </source>
</evidence>
<keyword evidence="3" id="KW-1185">Reference proteome</keyword>
<gene>
    <name evidence="2" type="ORF">ABIG07_006574</name>
</gene>
<protein>
    <submittedName>
        <fullName evidence="2">Uncharacterized protein</fullName>
    </submittedName>
</protein>
<dbReference type="EMBL" id="JBGBZJ010000003">
    <property type="protein sequence ID" value="MEY9457626.1"/>
    <property type="molecule type" value="Genomic_DNA"/>
</dbReference>
<dbReference type="Proteomes" id="UP001565369">
    <property type="component" value="Unassembled WGS sequence"/>
</dbReference>
<feature type="region of interest" description="Disordered" evidence="1">
    <location>
        <begin position="83"/>
        <end position="108"/>
    </location>
</feature>